<dbReference type="InterPro" id="IPR035965">
    <property type="entry name" value="PAS-like_dom_sf"/>
</dbReference>
<name>X1MNE4_9ZZZZ</name>
<sequence length="134" mass="15377">MIGKLSENVLEAVLETIPIEFSVLDSNDKVLGWNKHETRIFKRPTAVLGRDVANCHPKKSLDKVEKILREMKEGKREKARFWIDLPIGPNNEKQKILIEYYALRGDDGKYLGCLEASRNITDIQLISGEKRLLD</sequence>
<dbReference type="SUPFAM" id="SSF55785">
    <property type="entry name" value="PYP-like sensor domain (PAS domain)"/>
    <property type="match status" value="1"/>
</dbReference>
<protein>
    <recommendedName>
        <fullName evidence="2">PAC domain-containing protein</fullName>
    </recommendedName>
</protein>
<dbReference type="AlphaFoldDB" id="X1MNE4"/>
<proteinExistence type="predicted"/>
<organism evidence="1">
    <name type="scientific">marine sediment metagenome</name>
    <dbReference type="NCBI Taxonomy" id="412755"/>
    <lineage>
        <taxon>unclassified sequences</taxon>
        <taxon>metagenomes</taxon>
        <taxon>ecological metagenomes</taxon>
    </lineage>
</organism>
<evidence type="ECO:0008006" key="2">
    <source>
        <dbReference type="Google" id="ProtNLM"/>
    </source>
</evidence>
<dbReference type="EMBL" id="BARV01018394">
    <property type="protein sequence ID" value="GAI19536.1"/>
    <property type="molecule type" value="Genomic_DNA"/>
</dbReference>
<accession>X1MNE4</accession>
<evidence type="ECO:0000313" key="1">
    <source>
        <dbReference type="EMBL" id="GAI19536.1"/>
    </source>
</evidence>
<reference evidence="1" key="1">
    <citation type="journal article" date="2014" name="Front. Microbiol.">
        <title>High frequency of phylogenetically diverse reductive dehalogenase-homologous genes in deep subseafloor sedimentary metagenomes.</title>
        <authorList>
            <person name="Kawai M."/>
            <person name="Futagami T."/>
            <person name="Toyoda A."/>
            <person name="Takaki Y."/>
            <person name="Nishi S."/>
            <person name="Hori S."/>
            <person name="Arai W."/>
            <person name="Tsubouchi T."/>
            <person name="Morono Y."/>
            <person name="Uchiyama I."/>
            <person name="Ito T."/>
            <person name="Fujiyama A."/>
            <person name="Inagaki F."/>
            <person name="Takami H."/>
        </authorList>
    </citation>
    <scope>NUCLEOTIDE SEQUENCE</scope>
    <source>
        <strain evidence="1">Expedition CK06-06</strain>
    </source>
</reference>
<gene>
    <name evidence="1" type="ORF">S06H3_31118</name>
</gene>
<dbReference type="Pfam" id="PF13596">
    <property type="entry name" value="PAS_10"/>
    <property type="match status" value="1"/>
</dbReference>
<dbReference type="Gene3D" id="3.30.450.20">
    <property type="entry name" value="PAS domain"/>
    <property type="match status" value="1"/>
</dbReference>
<comment type="caution">
    <text evidence="1">The sequence shown here is derived from an EMBL/GenBank/DDBJ whole genome shotgun (WGS) entry which is preliminary data.</text>
</comment>